<dbReference type="STRING" id="214684.Q5KPU6"/>
<dbReference type="InterPro" id="IPR050523">
    <property type="entry name" value="AKR_Detox_Biosynth"/>
</dbReference>
<dbReference type="Pfam" id="PF00248">
    <property type="entry name" value="Aldo_ket_red"/>
    <property type="match status" value="1"/>
</dbReference>
<dbReference type="InterPro" id="IPR020471">
    <property type="entry name" value="AKR"/>
</dbReference>
<dbReference type="InParanoid" id="Q5KPU6"/>
<dbReference type="PROSITE" id="PS00062">
    <property type="entry name" value="ALDOKETO_REDUCTASE_2"/>
    <property type="match status" value="1"/>
</dbReference>
<dbReference type="Gene3D" id="3.20.20.100">
    <property type="entry name" value="NADP-dependent oxidoreductase domain"/>
    <property type="match status" value="1"/>
</dbReference>
<dbReference type="SUPFAM" id="SSF51430">
    <property type="entry name" value="NAD(P)-linked oxidoreductase"/>
    <property type="match status" value="1"/>
</dbReference>
<dbReference type="GeneID" id="3253623"/>
<dbReference type="PaxDb" id="214684-Q5KPU6"/>
<evidence type="ECO:0000313" key="4">
    <source>
        <dbReference type="Proteomes" id="UP000002149"/>
    </source>
</evidence>
<dbReference type="InterPro" id="IPR018170">
    <property type="entry name" value="Aldo/ket_reductase_CS"/>
</dbReference>
<keyword evidence="4" id="KW-1185">Reference proteome</keyword>
<dbReference type="OMA" id="CGTWAWG"/>
<dbReference type="InterPro" id="IPR023210">
    <property type="entry name" value="NADP_OxRdtase_dom"/>
</dbReference>
<dbReference type="eggNOG" id="KOG1575">
    <property type="taxonomic scope" value="Eukaryota"/>
</dbReference>
<dbReference type="RefSeq" id="XP_566620.1">
    <property type="nucleotide sequence ID" value="XM_566620.2"/>
</dbReference>
<dbReference type="VEuPathDB" id="FungiDB:CNA01490"/>
<dbReference type="HOGENOM" id="CLU_023205_2_3_1"/>
<gene>
    <name evidence="3" type="ordered locus">CNA01490</name>
</gene>
<proteinExistence type="predicted"/>
<dbReference type="GO" id="GO:0005737">
    <property type="term" value="C:cytoplasm"/>
    <property type="evidence" value="ECO:0000318"/>
    <property type="project" value="GO_Central"/>
</dbReference>
<dbReference type="GO" id="GO:0016491">
    <property type="term" value="F:oxidoreductase activity"/>
    <property type="evidence" value="ECO:0007669"/>
    <property type="project" value="UniProtKB-KW"/>
</dbReference>
<dbReference type="EMBL" id="AE017341">
    <property type="protein sequence ID" value="AAW40801.1"/>
    <property type="molecule type" value="Genomic_DNA"/>
</dbReference>
<accession>Q5KPU6</accession>
<dbReference type="PANTHER" id="PTHR43364:SF4">
    <property type="entry name" value="NAD(P)-LINKED OXIDOREDUCTASE SUPERFAMILY PROTEIN"/>
    <property type="match status" value="1"/>
</dbReference>
<protein>
    <recommendedName>
        <fullName evidence="2">NADP-dependent oxidoreductase domain-containing protein</fullName>
    </recommendedName>
</protein>
<dbReference type="OrthoDB" id="48988at2759"/>
<reference evidence="3 4" key="1">
    <citation type="journal article" date="2005" name="Science">
        <title>The genome of the basidiomycetous yeast and human pathogen Cryptococcus neoformans.</title>
        <authorList>
            <person name="Loftus B.J."/>
            <person name="Fung E."/>
            <person name="Roncaglia P."/>
            <person name="Rowley D."/>
            <person name="Amedeo P."/>
            <person name="Bruno D."/>
            <person name="Vamathevan J."/>
            <person name="Miranda M."/>
            <person name="Anderson I.J."/>
            <person name="Fraser J.A."/>
            <person name="Allen J.E."/>
            <person name="Bosdet I.E."/>
            <person name="Brent M.R."/>
            <person name="Chiu R."/>
            <person name="Doering T.L."/>
            <person name="Donlin M.J."/>
            <person name="D'Souza C.A."/>
            <person name="Fox D.S."/>
            <person name="Grinberg V."/>
            <person name="Fu J."/>
            <person name="Fukushima M."/>
            <person name="Haas B.J."/>
            <person name="Huang J.C."/>
            <person name="Janbon G."/>
            <person name="Jones S.J."/>
            <person name="Koo H.L."/>
            <person name="Krzywinski M.I."/>
            <person name="Kwon-Chung J.K."/>
            <person name="Lengeler K.B."/>
            <person name="Maiti R."/>
            <person name="Marra M.A."/>
            <person name="Marra R.E."/>
            <person name="Mathewson C.A."/>
            <person name="Mitchell T.G."/>
            <person name="Pertea M."/>
            <person name="Riggs F.R."/>
            <person name="Salzberg S.L."/>
            <person name="Schein J.E."/>
            <person name="Shvartsbeyn A."/>
            <person name="Shin H."/>
            <person name="Shumway M."/>
            <person name="Specht C.A."/>
            <person name="Suh B.B."/>
            <person name="Tenney A."/>
            <person name="Utterback T.R."/>
            <person name="Wickes B.L."/>
            <person name="Wortman J.R."/>
            <person name="Wye N.H."/>
            <person name="Kronstad J.W."/>
            <person name="Lodge J.K."/>
            <person name="Heitman J."/>
            <person name="Davis R.W."/>
            <person name="Fraser C.M."/>
            <person name="Hyman R.W."/>
        </authorList>
    </citation>
    <scope>NUCLEOTIDE SEQUENCE [LARGE SCALE GENOMIC DNA]</scope>
    <source>
        <strain evidence="4">JEC21 / ATCC MYA-565</strain>
    </source>
</reference>
<dbReference type="AlphaFoldDB" id="Q5KPU6"/>
<feature type="domain" description="NADP-dependent oxidoreductase" evidence="2">
    <location>
        <begin position="27"/>
        <end position="321"/>
    </location>
</feature>
<dbReference type="KEGG" id="cne:CNA01490"/>
<dbReference type="PANTHER" id="PTHR43364">
    <property type="entry name" value="NADH-SPECIFIC METHYLGLYOXAL REDUCTASE-RELATED"/>
    <property type="match status" value="1"/>
</dbReference>
<keyword evidence="1" id="KW-0560">Oxidoreductase</keyword>
<dbReference type="InterPro" id="IPR036812">
    <property type="entry name" value="NAD(P)_OxRdtase_dom_sf"/>
</dbReference>
<evidence type="ECO:0000313" key="3">
    <source>
        <dbReference type="EMBL" id="AAW40801.1"/>
    </source>
</evidence>
<evidence type="ECO:0000256" key="1">
    <source>
        <dbReference type="ARBA" id="ARBA00023002"/>
    </source>
</evidence>
<dbReference type="CDD" id="cd19093">
    <property type="entry name" value="AKR_AtPLR-like"/>
    <property type="match status" value="1"/>
</dbReference>
<dbReference type="Proteomes" id="UP000002149">
    <property type="component" value="Chromosome 1"/>
</dbReference>
<sequence length="334" mass="36870">MATVTTTAATSLLFKQATIAGAQVPPMAIGTWSWGDKTWGYESKDFENIKEAWSASVKAGLTFFDTAEAYGNGESERIIGRLIKEGTSEENKARLYITTKFLPFPTRNGFFLFNPPVVEHLKASLERLGLDSVPLYQLHSSISLNSHEKIAAGLAQCVKLGLAKAIGVSNFSKDELIKMSDLLEKHGVKIASNQIEFSLLRQLPEENRLLEEMKKRGIACLAYSPLAMGRLTGKYNASNPIPPGRRFSSQYSWEQLEPLISELGTLANKYEVTHSAVALNWVMCKGAIPLGGARNKSQAEQNAKAVTFKLTDEEVDRLSSLGFSGKNTWFWQRG</sequence>
<name>Q5KPU6_CRYD1</name>
<evidence type="ECO:0000259" key="2">
    <source>
        <dbReference type="Pfam" id="PF00248"/>
    </source>
</evidence>
<dbReference type="PRINTS" id="PR00069">
    <property type="entry name" value="ALDKETRDTASE"/>
</dbReference>
<organism evidence="3 4">
    <name type="scientific">Cryptococcus deneoformans (strain JEC21 / ATCC MYA-565)</name>
    <name type="common">Cryptococcus neoformans var. neoformans serotype D</name>
    <dbReference type="NCBI Taxonomy" id="214684"/>
    <lineage>
        <taxon>Eukaryota</taxon>
        <taxon>Fungi</taxon>
        <taxon>Dikarya</taxon>
        <taxon>Basidiomycota</taxon>
        <taxon>Agaricomycotina</taxon>
        <taxon>Tremellomycetes</taxon>
        <taxon>Tremellales</taxon>
        <taxon>Cryptococcaceae</taxon>
        <taxon>Cryptococcus</taxon>
        <taxon>Cryptococcus neoformans species complex</taxon>
    </lineage>
</organism>